<evidence type="ECO:0000313" key="2">
    <source>
        <dbReference type="Proteomes" id="UP000017836"/>
    </source>
</evidence>
<dbReference type="EMBL" id="KI392312">
    <property type="protein sequence ID" value="ERN17573.1"/>
    <property type="molecule type" value="Genomic_DNA"/>
</dbReference>
<sequence length="72" mass="8086">MAHPLSCYRHKECLLCVDDGSEILAKIPATFTELGEWGRNGRGNLMAIWAMMDSQQMDIFPVSKSDEWGAIL</sequence>
<keyword evidence="2" id="KW-1185">Reference proteome</keyword>
<reference evidence="2" key="1">
    <citation type="journal article" date="2013" name="Science">
        <title>The Amborella genome and the evolution of flowering plants.</title>
        <authorList>
            <consortium name="Amborella Genome Project"/>
        </authorList>
    </citation>
    <scope>NUCLEOTIDE SEQUENCE [LARGE SCALE GENOMIC DNA]</scope>
</reference>
<evidence type="ECO:0000313" key="1">
    <source>
        <dbReference type="EMBL" id="ERN17573.1"/>
    </source>
</evidence>
<dbReference type="AlphaFoldDB" id="U5DB10"/>
<dbReference type="HOGENOM" id="CLU_2725575_0_0_1"/>
<gene>
    <name evidence="1" type="ORF">AMTR_s00059p00136970</name>
</gene>
<proteinExistence type="predicted"/>
<dbReference type="Proteomes" id="UP000017836">
    <property type="component" value="Unassembled WGS sequence"/>
</dbReference>
<organism evidence="1 2">
    <name type="scientific">Amborella trichopoda</name>
    <dbReference type="NCBI Taxonomy" id="13333"/>
    <lineage>
        <taxon>Eukaryota</taxon>
        <taxon>Viridiplantae</taxon>
        <taxon>Streptophyta</taxon>
        <taxon>Embryophyta</taxon>
        <taxon>Tracheophyta</taxon>
        <taxon>Spermatophyta</taxon>
        <taxon>Magnoliopsida</taxon>
        <taxon>Amborellales</taxon>
        <taxon>Amborellaceae</taxon>
        <taxon>Amborella</taxon>
    </lineage>
</organism>
<protein>
    <submittedName>
        <fullName evidence="1">Uncharacterized protein</fullName>
    </submittedName>
</protein>
<name>U5DB10_AMBTC</name>
<accession>U5DB10</accession>
<dbReference type="Gramene" id="ERN17573">
    <property type="protein sequence ID" value="ERN17573"/>
    <property type="gene ID" value="AMTR_s00059p00136970"/>
</dbReference>